<dbReference type="VEuPathDB" id="TriTrypDB:TcCLB.511517.95"/>
<dbReference type="VEuPathDB" id="TriTrypDB:BCY84_01080"/>
<evidence type="ECO:0000313" key="1">
    <source>
        <dbReference type="EMBL" id="PWU96658.1"/>
    </source>
</evidence>
<sequence length="109" mass="11739">MSMHRHILCEALLHAQYGRRDAPCIADFPTDVSRKEVEEVYLPFLTSEEAQLRQNLILGDVEIIGYDSGSLLAVAGDAIAAGLVLSDMLSEVPASTVFPTSVGPHSSAR</sequence>
<name>A0A2V2VN62_TRYCR</name>
<organism evidence="1 2">
    <name type="scientific">Trypanosoma cruzi</name>
    <dbReference type="NCBI Taxonomy" id="5693"/>
    <lineage>
        <taxon>Eukaryota</taxon>
        <taxon>Discoba</taxon>
        <taxon>Euglenozoa</taxon>
        <taxon>Kinetoplastea</taxon>
        <taxon>Metakinetoplastina</taxon>
        <taxon>Trypanosomatida</taxon>
        <taxon>Trypanosomatidae</taxon>
        <taxon>Trypanosoma</taxon>
        <taxon>Schizotrypanum</taxon>
    </lineage>
</organism>
<reference evidence="1 2" key="1">
    <citation type="journal article" date="2018" name="Microb. Genom.">
        <title>Expanding an expanded genome: long-read sequencing of Trypanosoma cruzi.</title>
        <authorList>
            <person name="Berna L."/>
            <person name="Rodriguez M."/>
            <person name="Chiribao M.L."/>
            <person name="Parodi-Talice A."/>
            <person name="Pita S."/>
            <person name="Rijo G."/>
            <person name="Alvarez-Valin F."/>
            <person name="Robello C."/>
        </authorList>
    </citation>
    <scope>NUCLEOTIDE SEQUENCE [LARGE SCALE GENOMIC DNA]</scope>
    <source>
        <strain evidence="1 2">Dm28c</strain>
    </source>
</reference>
<dbReference type="VEuPathDB" id="TriTrypDB:TcCLB.511741.10"/>
<dbReference type="OrthoDB" id="240600at2759"/>
<gene>
    <name evidence="1" type="ORF">C4B63_18g1197c</name>
</gene>
<protein>
    <submittedName>
        <fullName evidence="1">Uncharacterized protein</fullName>
    </submittedName>
</protein>
<dbReference type="Proteomes" id="UP000246121">
    <property type="component" value="Unassembled WGS sequence"/>
</dbReference>
<dbReference type="VEuPathDB" id="TriTrypDB:TcCL_NonESM02918"/>
<dbReference type="VEuPathDB" id="TriTrypDB:TCDM_13891"/>
<dbReference type="AlphaFoldDB" id="A0A2V2VN62"/>
<evidence type="ECO:0000313" key="2">
    <source>
        <dbReference type="Proteomes" id="UP000246121"/>
    </source>
</evidence>
<comment type="caution">
    <text evidence="1">The sequence shown here is derived from an EMBL/GenBank/DDBJ whole genome shotgun (WGS) entry which is preliminary data.</text>
</comment>
<accession>A0A2V2VN62</accession>
<dbReference type="VEuPathDB" id="TriTrypDB:TcYC6_0097670"/>
<dbReference type="VEuPathDB" id="TriTrypDB:C4B63_18g1197c"/>
<dbReference type="VEuPathDB" id="TriTrypDB:C3747_249g16c"/>
<dbReference type="EMBL" id="PRFA01000018">
    <property type="protein sequence ID" value="PWU96658.1"/>
    <property type="molecule type" value="Genomic_DNA"/>
</dbReference>
<dbReference type="VEuPathDB" id="TriTrypDB:TcBrA4_0028410"/>
<proteinExistence type="predicted"/>
<dbReference type="VEuPathDB" id="TriTrypDB:TcG_01060"/>